<evidence type="ECO:0000313" key="3">
    <source>
        <dbReference type="Proteomes" id="UP000028681"/>
    </source>
</evidence>
<dbReference type="HOGENOM" id="CLU_049296_0_0_6"/>
<dbReference type="Proteomes" id="UP000028681">
    <property type="component" value="Chromosome"/>
</dbReference>
<accession>A0A076LIX9</accession>
<dbReference type="AlphaFoldDB" id="A0A076LIX9"/>
<organism evidence="2 3">
    <name type="scientific">Edwardsiella anguillarum ET080813</name>
    <dbReference type="NCBI Taxonomy" id="667120"/>
    <lineage>
        <taxon>Bacteria</taxon>
        <taxon>Pseudomonadati</taxon>
        <taxon>Pseudomonadota</taxon>
        <taxon>Gammaproteobacteria</taxon>
        <taxon>Enterobacterales</taxon>
        <taxon>Hafniaceae</taxon>
        <taxon>Edwardsiella</taxon>
    </lineage>
</organism>
<dbReference type="InterPro" id="IPR006441">
    <property type="entry name" value="Phage_P2_GpN"/>
</dbReference>
<evidence type="ECO:0000313" key="2">
    <source>
        <dbReference type="EMBL" id="AIJ06493.1"/>
    </source>
</evidence>
<gene>
    <name evidence="2" type="ORF">ETEE_0007</name>
</gene>
<sequence>MSMLTPEAQKLAQLFIAKFSDTFKDCGRSGDMQFTLTEPRAIALRKALLESTEFLRLINLMDVPHPQGQVVAVGESTLRTGRVKDGRFTKGSGISGNEFKLVETDSCCVITWEQLAIWANAGTPGEFFNLMNSTAVINFALDMLRIGFNGTHIAENSNPTDYPSGEDINIGWHQIAKDWGDNEGRVSRILTTPVTVGEGGDYISLDAMASDLIHASIPPQYHNDPRLVVLVGADLIAAESLRLFNKEDKPSEQVAARQLGKDIAGRRAIVPPFMPGKRMVITMLPNLQILTLKGSRRRKAEDAGERKQFENSYWRYEGYALGDPDLYAAVDESAITIAGEKPTSEAAHDNSNATSEGSAAE</sequence>
<dbReference type="EMBL" id="CP006664">
    <property type="protein sequence ID" value="AIJ06493.1"/>
    <property type="molecule type" value="Genomic_DNA"/>
</dbReference>
<name>A0A076LIX9_9GAMM</name>
<feature type="compositionally biased region" description="Polar residues" evidence="1">
    <location>
        <begin position="349"/>
        <end position="361"/>
    </location>
</feature>
<proteinExistence type="predicted"/>
<protein>
    <submittedName>
        <fullName evidence="2">Phage major capsid protein, P2 family, putative</fullName>
    </submittedName>
</protein>
<dbReference type="GeneID" id="33937851"/>
<reference evidence="2 3" key="1">
    <citation type="journal article" date="2012" name="PLoS ONE">
        <title>Edwardsiella comparative phylogenomics reveal the new intra/inter-species taxonomic relationships, virulence evolution and niche adaptation mechanisms.</title>
        <authorList>
            <person name="Yang M."/>
            <person name="Lv Y."/>
            <person name="Xiao J."/>
            <person name="Wu H."/>
            <person name="Zheng H."/>
            <person name="Liu Q."/>
            <person name="Zhang Y."/>
            <person name="Wang Q."/>
        </authorList>
    </citation>
    <scope>NUCLEOTIDE SEQUENCE [LARGE SCALE GENOMIC DNA]</scope>
    <source>
        <strain evidence="3">080813</strain>
    </source>
</reference>
<feature type="region of interest" description="Disordered" evidence="1">
    <location>
        <begin position="339"/>
        <end position="361"/>
    </location>
</feature>
<dbReference type="RefSeq" id="WP_034165803.1">
    <property type="nucleotide sequence ID" value="NZ_CP006664.1"/>
</dbReference>
<evidence type="ECO:0000256" key="1">
    <source>
        <dbReference type="SAM" id="MobiDB-lite"/>
    </source>
</evidence>
<dbReference type="Pfam" id="PF05125">
    <property type="entry name" value="Phage_cap_P2"/>
    <property type="match status" value="1"/>
</dbReference>
<dbReference type="NCBIfam" id="TIGR01551">
    <property type="entry name" value="major_capsid_P2"/>
    <property type="match status" value="1"/>
</dbReference>
<dbReference type="KEGG" id="ete:ETEE_0007"/>